<keyword evidence="1" id="KW-0812">Transmembrane</keyword>
<evidence type="ECO:0000313" key="2">
    <source>
        <dbReference type="EMBL" id="CCH50156.1"/>
    </source>
</evidence>
<keyword evidence="1" id="KW-1133">Transmembrane helix</keyword>
<dbReference type="PATRIC" id="fig|879567.3.peg.3150"/>
<proteinExistence type="predicted"/>
<dbReference type="RefSeq" id="WP_015416198.1">
    <property type="nucleotide sequence ID" value="NC_020409.1"/>
</dbReference>
<dbReference type="HOGENOM" id="CLU_3006814_0_0_7"/>
<evidence type="ECO:0000313" key="3">
    <source>
        <dbReference type="Proteomes" id="UP000011724"/>
    </source>
</evidence>
<protein>
    <submittedName>
        <fullName evidence="2">Uncharacterized protein</fullName>
    </submittedName>
</protein>
<dbReference type="Proteomes" id="UP000011724">
    <property type="component" value="Chromosome"/>
</dbReference>
<sequence>MVWYDRESESEQNVATLLERIEQRVKREVWWMSGVASCLVSVMVVIHVALIHYSVP</sequence>
<dbReference type="STRING" id="1322246.BN4_20094"/>
<dbReference type="KEGG" id="dpi:BN4_20094"/>
<reference evidence="2 3" key="1">
    <citation type="journal article" date="2013" name="PLoS ONE">
        <title>The first genomic and proteomic characterization of a deep-sea sulfate reducer: insights into the piezophilic lifestyle of Desulfovibrio piezophilus.</title>
        <authorList>
            <person name="Pradel N."/>
            <person name="Ji B."/>
            <person name="Gimenez G."/>
            <person name="Talla E."/>
            <person name="Lenoble P."/>
            <person name="Garel M."/>
            <person name="Tamburini C."/>
            <person name="Fourquet P."/>
            <person name="Lebrun R."/>
            <person name="Bertin P."/>
            <person name="Denis Y."/>
            <person name="Pophillat M."/>
            <person name="Barbe V."/>
            <person name="Ollivier B."/>
            <person name="Dolla A."/>
        </authorList>
    </citation>
    <scope>NUCLEOTIDE SEQUENCE [LARGE SCALE GENOMIC DNA]</scope>
    <source>
        <strain evidence="3">DSM 10523 / SB164P1</strain>
    </source>
</reference>
<evidence type="ECO:0000256" key="1">
    <source>
        <dbReference type="SAM" id="Phobius"/>
    </source>
</evidence>
<keyword evidence="3" id="KW-1185">Reference proteome</keyword>
<organism evidence="2 3">
    <name type="scientific">Pseudodesulfovibrio piezophilus (strain DSM 21447 / JCM 15486 / C1TLV30)</name>
    <name type="common">Desulfovibrio piezophilus</name>
    <dbReference type="NCBI Taxonomy" id="1322246"/>
    <lineage>
        <taxon>Bacteria</taxon>
        <taxon>Pseudomonadati</taxon>
        <taxon>Thermodesulfobacteriota</taxon>
        <taxon>Desulfovibrionia</taxon>
        <taxon>Desulfovibrionales</taxon>
        <taxon>Desulfovibrionaceae</taxon>
    </lineage>
</organism>
<keyword evidence="1" id="KW-0472">Membrane</keyword>
<dbReference type="AlphaFoldDB" id="M1WKT4"/>
<name>M1WKT4_PSEP2</name>
<gene>
    <name evidence="2" type="ordered locus">BN4_20094</name>
</gene>
<reference evidence="3" key="2">
    <citation type="journal article" date="2013" name="Stand. Genomic Sci.">
        <title>Complete genome sequence of Desulfocapsa sulfexigens, a marine deltaproteobacterium specialized in disproportionating inorganic sulfur compounds.</title>
        <authorList>
            <person name="Finster K.W."/>
            <person name="Kjeldsen K.U."/>
            <person name="Kube M."/>
            <person name="Reinhardt R."/>
            <person name="Mussmann M."/>
            <person name="Amann R."/>
            <person name="Schreiber L."/>
        </authorList>
    </citation>
    <scope>NUCLEOTIDE SEQUENCE [LARGE SCALE GENOMIC DNA]</scope>
    <source>
        <strain evidence="3">DSM 10523 / SB164P1</strain>
    </source>
</reference>
<feature type="transmembrane region" description="Helical" evidence="1">
    <location>
        <begin position="29"/>
        <end position="53"/>
    </location>
</feature>
<accession>M1WKT4</accession>
<dbReference type="EMBL" id="FO203427">
    <property type="protein sequence ID" value="CCH50156.1"/>
    <property type="molecule type" value="Genomic_DNA"/>
</dbReference>